<protein>
    <submittedName>
        <fullName evidence="1">Uncharacterized protein</fullName>
    </submittedName>
</protein>
<name>A0A644X1K3_9ZZZZ</name>
<evidence type="ECO:0000313" key="1">
    <source>
        <dbReference type="EMBL" id="MPM10045.1"/>
    </source>
</evidence>
<accession>A0A644X1K3</accession>
<dbReference type="EMBL" id="VSSQ01001644">
    <property type="protein sequence ID" value="MPM10045.1"/>
    <property type="molecule type" value="Genomic_DNA"/>
</dbReference>
<dbReference type="AlphaFoldDB" id="A0A644X1K3"/>
<gene>
    <name evidence="1" type="ORF">SDC9_56369</name>
</gene>
<sequence>MLKLQLTRDGAYDDEYLELPATPAEVGEVMSRLDETSTDVASTRIYGTISDIWNIGNYLKRADVNDPTQLKKLNRIGELTCGLSRDECLLFQGGLDSESINGLDDVIDVGEHLDRYLLVRHVTSDRELGLCLVSYGIKPFDESVQPYLDYARIGIEYYSNHGGAYTSGGYVLRRDSAEQTLRDIVDARNNRQTLGAMRME</sequence>
<comment type="caution">
    <text evidence="1">The sequence shown here is derived from an EMBL/GenBank/DDBJ whole genome shotgun (WGS) entry which is preliminary data.</text>
</comment>
<reference evidence="1" key="1">
    <citation type="submission" date="2019-08" db="EMBL/GenBank/DDBJ databases">
        <authorList>
            <person name="Kucharzyk K."/>
            <person name="Murdoch R.W."/>
            <person name="Higgins S."/>
            <person name="Loffler F."/>
        </authorList>
    </citation>
    <scope>NUCLEOTIDE SEQUENCE</scope>
</reference>
<organism evidence="1">
    <name type="scientific">bioreactor metagenome</name>
    <dbReference type="NCBI Taxonomy" id="1076179"/>
    <lineage>
        <taxon>unclassified sequences</taxon>
        <taxon>metagenomes</taxon>
        <taxon>ecological metagenomes</taxon>
    </lineage>
</organism>
<proteinExistence type="predicted"/>